<dbReference type="GeneID" id="62643409"/>
<reference evidence="1 4" key="1">
    <citation type="submission" date="2021-01" db="EMBL/GenBank/DDBJ databases">
        <title>Diatom-associated Roseobacters Show Island Model of Population Structure.</title>
        <authorList>
            <person name="Qu L."/>
            <person name="Feng X."/>
            <person name="Chen Y."/>
            <person name="Li L."/>
            <person name="Wang X."/>
            <person name="Hu Z."/>
            <person name="Wang H."/>
            <person name="Luo H."/>
        </authorList>
    </citation>
    <scope>NUCLEOTIDE SEQUENCE</scope>
    <source>
        <strain evidence="2 4">CC28-63</strain>
        <strain evidence="1">CC28-69</strain>
    </source>
</reference>
<evidence type="ECO:0000313" key="1">
    <source>
        <dbReference type="EMBL" id="MBM2415070.1"/>
    </source>
</evidence>
<dbReference type="EMBL" id="JAFBXF010000025">
    <property type="protein sequence ID" value="MBM2419713.1"/>
    <property type="molecule type" value="Genomic_DNA"/>
</dbReference>
<evidence type="ECO:0000313" key="2">
    <source>
        <dbReference type="EMBL" id="MBM2419713.1"/>
    </source>
</evidence>
<accession>A0A9Q2P2J5</accession>
<comment type="caution">
    <text evidence="1">The sequence shown here is derived from an EMBL/GenBank/DDBJ whole genome shotgun (WGS) entry which is preliminary data.</text>
</comment>
<dbReference type="AlphaFoldDB" id="A0A9Q2P2J5"/>
<evidence type="ECO:0000313" key="4">
    <source>
        <dbReference type="Proteomes" id="UP000809440"/>
    </source>
</evidence>
<organism evidence="1 3">
    <name type="scientific">Marivita cryptomonadis</name>
    <dbReference type="NCBI Taxonomy" id="505252"/>
    <lineage>
        <taxon>Bacteria</taxon>
        <taxon>Pseudomonadati</taxon>
        <taxon>Pseudomonadota</taxon>
        <taxon>Alphaproteobacteria</taxon>
        <taxon>Rhodobacterales</taxon>
        <taxon>Roseobacteraceae</taxon>
        <taxon>Marivita</taxon>
    </lineage>
</organism>
<dbReference type="Proteomes" id="UP000755667">
    <property type="component" value="Unassembled WGS sequence"/>
</dbReference>
<dbReference type="RefSeq" id="WP_138487806.1">
    <property type="nucleotide sequence ID" value="NZ_JAFBWU010000025.1"/>
</dbReference>
<name>A0A9Q2P2J5_9RHOB</name>
<sequence length="164" mass="15666">MNQAENAFSISGASLSAANGGFVTASGGEAQADFVALNRQEAAGTALSVIQNVAISATFTGGGPGTNLTGNINVANNLVGATAMGNSSGNVFRVAADGQSVSDFAFGGRQALTGAVSASVSDVSVGISAGASGSADGAYRVSGNVISAQAVGNSSTTSLQRGGL</sequence>
<protein>
    <submittedName>
        <fullName evidence="1">Uncharacterized protein</fullName>
    </submittedName>
</protein>
<proteinExistence type="predicted"/>
<dbReference type="Proteomes" id="UP000809440">
    <property type="component" value="Unassembled WGS sequence"/>
</dbReference>
<keyword evidence="4" id="KW-1185">Reference proteome</keyword>
<evidence type="ECO:0000313" key="3">
    <source>
        <dbReference type="Proteomes" id="UP000755667"/>
    </source>
</evidence>
<gene>
    <name evidence="1" type="ORF">JQX41_22425</name>
    <name evidence="2" type="ORF">JQX48_22305</name>
</gene>
<dbReference type="EMBL" id="JAFBXE010000025">
    <property type="protein sequence ID" value="MBM2415070.1"/>
    <property type="molecule type" value="Genomic_DNA"/>
</dbReference>